<accession>A0A9Q1MIY8</accession>
<comment type="caution">
    <text evidence="1">The sequence shown here is derived from an EMBL/GenBank/DDBJ whole genome shotgun (WGS) entry which is preliminary data.</text>
</comment>
<protein>
    <submittedName>
        <fullName evidence="1">Uncharacterized protein</fullName>
    </submittedName>
</protein>
<reference evidence="2" key="1">
    <citation type="journal article" date="2023" name="Proc. Natl. Acad. Sci. U.S.A.">
        <title>Genomic and structural basis for evolution of tropane alkaloid biosynthesis.</title>
        <authorList>
            <person name="Wanga Y.-J."/>
            <person name="Taina T."/>
            <person name="Yua J.-Y."/>
            <person name="Lia J."/>
            <person name="Xua B."/>
            <person name="Chenc J."/>
            <person name="D'Auriad J.C."/>
            <person name="Huanga J.-P."/>
            <person name="Huanga S.-X."/>
        </authorList>
    </citation>
    <scope>NUCLEOTIDE SEQUENCE [LARGE SCALE GENOMIC DNA]</scope>
    <source>
        <strain evidence="2">cv. KIB-2019</strain>
    </source>
</reference>
<gene>
    <name evidence="1" type="ORF">K7X08_027465</name>
</gene>
<proteinExistence type="predicted"/>
<name>A0A9Q1MIY8_9SOLA</name>
<dbReference type="EMBL" id="JAJAGQ010000006">
    <property type="protein sequence ID" value="KAJ8561275.1"/>
    <property type="molecule type" value="Genomic_DNA"/>
</dbReference>
<dbReference type="OrthoDB" id="1875580at2759"/>
<evidence type="ECO:0000313" key="2">
    <source>
        <dbReference type="Proteomes" id="UP001152561"/>
    </source>
</evidence>
<sequence length="212" mass="22666">MSNLLTIKVPIVINAENDNAKGHASFYETIYTLYFHGVKVAYLRSDPFDVAENSSIPLSYLVESKSIALTPEEGEIAELALNERQVVLDLKGSTRTRWRVGLVGSVKFWLHLNCQLKLPLDGKGEEGGGRAGRGGRSIYRSIPDVLDMLWLGELVSEDDSSTPGLLVSVCCVLCVAADSGGSRTSSRAVVAACSVPEEMIVSSGSIAAGCSK</sequence>
<organism evidence="1 2">
    <name type="scientific">Anisodus acutangulus</name>
    <dbReference type="NCBI Taxonomy" id="402998"/>
    <lineage>
        <taxon>Eukaryota</taxon>
        <taxon>Viridiplantae</taxon>
        <taxon>Streptophyta</taxon>
        <taxon>Embryophyta</taxon>
        <taxon>Tracheophyta</taxon>
        <taxon>Spermatophyta</taxon>
        <taxon>Magnoliopsida</taxon>
        <taxon>eudicotyledons</taxon>
        <taxon>Gunneridae</taxon>
        <taxon>Pentapetalae</taxon>
        <taxon>asterids</taxon>
        <taxon>lamiids</taxon>
        <taxon>Solanales</taxon>
        <taxon>Solanaceae</taxon>
        <taxon>Solanoideae</taxon>
        <taxon>Hyoscyameae</taxon>
        <taxon>Anisodus</taxon>
    </lineage>
</organism>
<dbReference type="Proteomes" id="UP001152561">
    <property type="component" value="Unassembled WGS sequence"/>
</dbReference>
<evidence type="ECO:0000313" key="1">
    <source>
        <dbReference type="EMBL" id="KAJ8561275.1"/>
    </source>
</evidence>
<keyword evidence="2" id="KW-1185">Reference proteome</keyword>
<dbReference type="AlphaFoldDB" id="A0A9Q1MIY8"/>